<keyword evidence="2" id="KW-0805">Transcription regulation</keyword>
<evidence type="ECO:0000313" key="7">
    <source>
        <dbReference type="Proteomes" id="UP000087766"/>
    </source>
</evidence>
<feature type="domain" description="Response regulatory" evidence="6">
    <location>
        <begin position="22"/>
        <end position="138"/>
    </location>
</feature>
<accession>A0A3Q0F7B2</accession>
<evidence type="ECO:0000256" key="3">
    <source>
        <dbReference type="ARBA" id="ARBA00023163"/>
    </source>
</evidence>
<keyword evidence="1" id="KW-0902">Two-component regulatory system</keyword>
<proteinExistence type="predicted"/>
<evidence type="ECO:0000313" key="8">
    <source>
        <dbReference type="RefSeq" id="XP_022639930.1"/>
    </source>
</evidence>
<dbReference type="Gene3D" id="3.40.50.2300">
    <property type="match status" value="1"/>
</dbReference>
<evidence type="ECO:0000256" key="1">
    <source>
        <dbReference type="ARBA" id="ARBA00023012"/>
    </source>
</evidence>
<gene>
    <name evidence="8" type="primary">LOC106765414</name>
</gene>
<name>A0A3Q0F7B2_VIGRR</name>
<protein>
    <submittedName>
        <fullName evidence="8">Two-component response regulator ARR11</fullName>
    </submittedName>
</protein>
<dbReference type="Proteomes" id="UP000087766">
    <property type="component" value="Chromosome 7"/>
</dbReference>
<dbReference type="GO" id="GO:0009736">
    <property type="term" value="P:cytokinin-activated signaling pathway"/>
    <property type="evidence" value="ECO:0007669"/>
    <property type="project" value="InterPro"/>
</dbReference>
<dbReference type="PANTHER" id="PTHR43874">
    <property type="entry name" value="TWO-COMPONENT RESPONSE REGULATOR"/>
    <property type="match status" value="1"/>
</dbReference>
<dbReference type="SMART" id="SM00448">
    <property type="entry name" value="REC"/>
    <property type="match status" value="1"/>
</dbReference>
<dbReference type="RefSeq" id="XP_022639930.1">
    <property type="nucleotide sequence ID" value="XM_022784209.1"/>
</dbReference>
<dbReference type="SUPFAM" id="SSF52172">
    <property type="entry name" value="CheY-like"/>
    <property type="match status" value="1"/>
</dbReference>
<evidence type="ECO:0000259" key="6">
    <source>
        <dbReference type="PROSITE" id="PS50110"/>
    </source>
</evidence>
<dbReference type="GeneID" id="106765414"/>
<dbReference type="InterPro" id="IPR011006">
    <property type="entry name" value="CheY-like_superfamily"/>
</dbReference>
<dbReference type="PANTHER" id="PTHR43874:SF206">
    <property type="entry name" value="RESPONSE REGULATOR RECEIVER DOMAIN PROTEIN"/>
    <property type="match status" value="1"/>
</dbReference>
<reference evidence="7" key="1">
    <citation type="journal article" date="2014" name="Nat. Commun.">
        <title>Genome sequence of mungbean and insights into evolution within Vigna species.</title>
        <authorList>
            <person name="Kang Y.J."/>
            <person name="Kim S.K."/>
            <person name="Kim M.Y."/>
            <person name="Lestari P."/>
            <person name="Kim K.H."/>
            <person name="Ha B.K."/>
            <person name="Jun T.H."/>
            <person name="Hwang W.J."/>
            <person name="Lee T."/>
            <person name="Lee J."/>
            <person name="Shim S."/>
            <person name="Yoon M.Y."/>
            <person name="Jang Y.E."/>
            <person name="Han K.S."/>
            <person name="Taeprayoon P."/>
            <person name="Yoon N."/>
            <person name="Somta P."/>
            <person name="Tanya P."/>
            <person name="Kim K.S."/>
            <person name="Gwag J.G."/>
            <person name="Moon J.K."/>
            <person name="Lee Y.H."/>
            <person name="Park B.S."/>
            <person name="Bombarely A."/>
            <person name="Doyle J.J."/>
            <person name="Jackson S.A."/>
            <person name="Schafleitner R."/>
            <person name="Srinives P."/>
            <person name="Varshney R.K."/>
            <person name="Lee S.H."/>
        </authorList>
    </citation>
    <scope>NUCLEOTIDE SEQUENCE [LARGE SCALE GENOMIC DNA]</scope>
    <source>
        <strain evidence="7">cv. VC1973A</strain>
    </source>
</reference>
<comment type="caution">
    <text evidence="4">Lacks conserved residue(s) required for the propagation of feature annotation.</text>
</comment>
<organism evidence="7 8">
    <name type="scientific">Vigna radiata var. radiata</name>
    <name type="common">Mung bean</name>
    <name type="synonym">Phaseolus aureus</name>
    <dbReference type="NCBI Taxonomy" id="3916"/>
    <lineage>
        <taxon>Eukaryota</taxon>
        <taxon>Viridiplantae</taxon>
        <taxon>Streptophyta</taxon>
        <taxon>Embryophyta</taxon>
        <taxon>Tracheophyta</taxon>
        <taxon>Spermatophyta</taxon>
        <taxon>Magnoliopsida</taxon>
        <taxon>eudicotyledons</taxon>
        <taxon>Gunneridae</taxon>
        <taxon>Pentapetalae</taxon>
        <taxon>rosids</taxon>
        <taxon>fabids</taxon>
        <taxon>Fabales</taxon>
        <taxon>Fabaceae</taxon>
        <taxon>Papilionoideae</taxon>
        <taxon>50 kb inversion clade</taxon>
        <taxon>NPAAA clade</taxon>
        <taxon>indigoferoid/millettioid clade</taxon>
        <taxon>Phaseoleae</taxon>
        <taxon>Vigna</taxon>
    </lineage>
</organism>
<evidence type="ECO:0000256" key="4">
    <source>
        <dbReference type="PROSITE-ProRule" id="PRU00169"/>
    </source>
</evidence>
<keyword evidence="7" id="KW-1185">Reference proteome</keyword>
<feature type="region of interest" description="Disordered" evidence="5">
    <location>
        <begin position="164"/>
        <end position="198"/>
    </location>
</feature>
<dbReference type="Pfam" id="PF00072">
    <property type="entry name" value="Response_reg"/>
    <property type="match status" value="1"/>
</dbReference>
<feature type="compositionally biased region" description="Acidic residues" evidence="5">
    <location>
        <begin position="169"/>
        <end position="178"/>
    </location>
</feature>
<evidence type="ECO:0000256" key="5">
    <source>
        <dbReference type="SAM" id="MobiDB-lite"/>
    </source>
</evidence>
<dbReference type="GO" id="GO:0000160">
    <property type="term" value="P:phosphorelay signal transduction system"/>
    <property type="evidence" value="ECO:0007669"/>
    <property type="project" value="UniProtKB-KW"/>
</dbReference>
<sequence length="198" mass="22635">MAESSSSIDMSAMPKFPSTNLTILAIDTDLKVLEFIEKSCNKNSHQAKICSESSNAVKLLAEKEIDCHLIIMELNMPEINGYEFLEFLDDEAIDVPFIMMSEDRTLASQEKAFRLGACDYWFKPLFKYEVFFEKNHFLSPMMRHHIYFKRIGINLDSLKEDEKGALGYDSDEEAEANDDSPHSDEEAEAGDNSPRKKE</sequence>
<dbReference type="AlphaFoldDB" id="A0A3Q0F7B2"/>
<dbReference type="KEGG" id="vra:106765414"/>
<dbReference type="PROSITE" id="PS50110">
    <property type="entry name" value="RESPONSE_REGULATORY"/>
    <property type="match status" value="1"/>
</dbReference>
<reference evidence="8" key="2">
    <citation type="submission" date="2025-08" db="UniProtKB">
        <authorList>
            <consortium name="RefSeq"/>
        </authorList>
    </citation>
    <scope>IDENTIFICATION</scope>
    <source>
        <tissue evidence="8">Leaf</tissue>
    </source>
</reference>
<evidence type="ECO:0000256" key="2">
    <source>
        <dbReference type="ARBA" id="ARBA00023015"/>
    </source>
</evidence>
<keyword evidence="3" id="KW-0804">Transcription</keyword>
<dbReference type="InterPro" id="IPR045279">
    <property type="entry name" value="ARR-like"/>
</dbReference>
<dbReference type="OrthoDB" id="60033at2759"/>
<dbReference type="InterPro" id="IPR001789">
    <property type="entry name" value="Sig_transdc_resp-reg_receiver"/>
</dbReference>